<accession>A0A1C3E662</accession>
<gene>
    <name evidence="2" type="ORF">A6X21_12905</name>
</gene>
<name>A0A1C3E662_9PLAN</name>
<evidence type="ECO:0008006" key="4">
    <source>
        <dbReference type="Google" id="ProtNLM"/>
    </source>
</evidence>
<evidence type="ECO:0000256" key="1">
    <source>
        <dbReference type="SAM" id="MobiDB-lite"/>
    </source>
</evidence>
<dbReference type="STRING" id="1841610.A6X21_12905"/>
<dbReference type="SUPFAM" id="SSF55961">
    <property type="entry name" value="Bet v1-like"/>
    <property type="match status" value="1"/>
</dbReference>
<dbReference type="InterPro" id="IPR019587">
    <property type="entry name" value="Polyketide_cyclase/dehydratase"/>
</dbReference>
<feature type="compositionally biased region" description="Basic and acidic residues" evidence="1">
    <location>
        <begin position="197"/>
        <end position="209"/>
    </location>
</feature>
<feature type="region of interest" description="Disordered" evidence="1">
    <location>
        <begin position="178"/>
        <end position="223"/>
    </location>
</feature>
<dbReference type="InterPro" id="IPR023393">
    <property type="entry name" value="START-like_dom_sf"/>
</dbReference>
<protein>
    <recommendedName>
        <fullName evidence="4">Polyketide cyclase</fullName>
    </recommendedName>
</protein>
<reference evidence="2 3" key="1">
    <citation type="submission" date="2016-05" db="EMBL/GenBank/DDBJ databases">
        <title>Genomic and physiological characterization of Planctopirus sp. isolated from fresh water lake.</title>
        <authorList>
            <person name="Subhash Y."/>
            <person name="Ramana C."/>
        </authorList>
    </citation>
    <scope>NUCLEOTIDE SEQUENCE [LARGE SCALE GENOMIC DNA]</scope>
    <source>
        <strain evidence="2 3">JC280</strain>
    </source>
</reference>
<dbReference type="OrthoDB" id="9807923at2"/>
<keyword evidence="3" id="KW-1185">Reference proteome</keyword>
<sequence>MKQRLLIVLAVLLCLAAFFAGIVAIQPEDFSITRSAVIKATPDKVSDRIDNFKAWGDWSPWAKLDPNAKEEFKGPERGPGAIMKWSGNDEVGEGQMTILETRPGEYVKIKLDFIRPMVATSLVEFQLEPQGDETKVTWAMSGKNNFVAKAFNLIVDCDKMVGGDFEKGLASMKALVEAPPALTEEPQSKAQPDAESAPEKPAEVNKPSEKSAPVYGTTTSPAP</sequence>
<dbReference type="AlphaFoldDB" id="A0A1C3E662"/>
<evidence type="ECO:0000313" key="2">
    <source>
        <dbReference type="EMBL" id="ODA28731.1"/>
    </source>
</evidence>
<dbReference type="Proteomes" id="UP000094828">
    <property type="component" value="Unassembled WGS sequence"/>
</dbReference>
<dbReference type="CDD" id="cd07818">
    <property type="entry name" value="SRPBCC_1"/>
    <property type="match status" value="1"/>
</dbReference>
<evidence type="ECO:0000313" key="3">
    <source>
        <dbReference type="Proteomes" id="UP000094828"/>
    </source>
</evidence>
<dbReference type="EMBL" id="LYDR01000152">
    <property type="protein sequence ID" value="ODA28731.1"/>
    <property type="molecule type" value="Genomic_DNA"/>
</dbReference>
<dbReference type="Pfam" id="PF10604">
    <property type="entry name" value="Polyketide_cyc2"/>
    <property type="match status" value="1"/>
</dbReference>
<organism evidence="2 3">
    <name type="scientific">Planctopirus hydrillae</name>
    <dbReference type="NCBI Taxonomy" id="1841610"/>
    <lineage>
        <taxon>Bacteria</taxon>
        <taxon>Pseudomonadati</taxon>
        <taxon>Planctomycetota</taxon>
        <taxon>Planctomycetia</taxon>
        <taxon>Planctomycetales</taxon>
        <taxon>Planctomycetaceae</taxon>
        <taxon>Planctopirus</taxon>
    </lineage>
</organism>
<dbReference type="RefSeq" id="WP_068852350.1">
    <property type="nucleotide sequence ID" value="NZ_LYDR01000152.1"/>
</dbReference>
<dbReference type="Gene3D" id="3.30.530.20">
    <property type="match status" value="1"/>
</dbReference>
<comment type="caution">
    <text evidence="2">The sequence shown here is derived from an EMBL/GenBank/DDBJ whole genome shotgun (WGS) entry which is preliminary data.</text>
</comment>
<proteinExistence type="predicted"/>